<feature type="coiled-coil region" evidence="1">
    <location>
        <begin position="152"/>
        <end position="186"/>
    </location>
</feature>
<accession>A0A6C0HBM2</accession>
<organism evidence="2">
    <name type="scientific">viral metagenome</name>
    <dbReference type="NCBI Taxonomy" id="1070528"/>
    <lineage>
        <taxon>unclassified sequences</taxon>
        <taxon>metagenomes</taxon>
        <taxon>organismal metagenomes</taxon>
    </lineage>
</organism>
<keyword evidence="1" id="KW-0175">Coiled coil</keyword>
<sequence length="203" mass="23808">MEFTSAPAPLTKLNVQFKSLYIPVLPKDMSLDGEHLFDESSLKNYFEEKIQLGKVNRIDYVEKKLANNSTNISAFVHFDMWYETAENMLYDLKEESEIRLNGYWTPNRRQYINIRSKNNSALHRYFAVRINKTPIPEVKVPELNIHQLIASNKFMENLIEEQKIKMEAMEEKIRILSSLLQLSEESKNETMKPLTMEELNVSA</sequence>
<protein>
    <submittedName>
        <fullName evidence="2">Uncharacterized protein</fullName>
    </submittedName>
</protein>
<evidence type="ECO:0000256" key="1">
    <source>
        <dbReference type="SAM" id="Coils"/>
    </source>
</evidence>
<proteinExistence type="predicted"/>
<evidence type="ECO:0000313" key="2">
    <source>
        <dbReference type="EMBL" id="QHT77780.1"/>
    </source>
</evidence>
<dbReference type="EMBL" id="MN739921">
    <property type="protein sequence ID" value="QHT77780.1"/>
    <property type="molecule type" value="Genomic_DNA"/>
</dbReference>
<reference evidence="2" key="1">
    <citation type="journal article" date="2020" name="Nature">
        <title>Giant virus diversity and host interactions through global metagenomics.</title>
        <authorList>
            <person name="Schulz F."/>
            <person name="Roux S."/>
            <person name="Paez-Espino D."/>
            <person name="Jungbluth S."/>
            <person name="Walsh D.A."/>
            <person name="Denef V.J."/>
            <person name="McMahon K.D."/>
            <person name="Konstantinidis K.T."/>
            <person name="Eloe-Fadrosh E.A."/>
            <person name="Kyrpides N.C."/>
            <person name="Woyke T."/>
        </authorList>
    </citation>
    <scope>NUCLEOTIDE SEQUENCE</scope>
    <source>
        <strain evidence="2">GVMAG-M-3300023179-90</strain>
    </source>
</reference>
<dbReference type="AlphaFoldDB" id="A0A6C0HBM2"/>
<name>A0A6C0HBM2_9ZZZZ</name>